<dbReference type="OrthoDB" id="4939837at2759"/>
<dbReference type="AlphaFoldDB" id="A0A166Y422"/>
<evidence type="ECO:0000313" key="2">
    <source>
        <dbReference type="EMBL" id="OAA36502.1"/>
    </source>
</evidence>
<evidence type="ECO:0000313" key="3">
    <source>
        <dbReference type="Proteomes" id="UP000076863"/>
    </source>
</evidence>
<dbReference type="Proteomes" id="UP000076863">
    <property type="component" value="Unassembled WGS sequence"/>
</dbReference>
<reference evidence="2 3" key="1">
    <citation type="journal article" date="2016" name="Genome Biol. Evol.">
        <title>Divergent and convergent evolution of fungal pathogenicity.</title>
        <authorList>
            <person name="Shang Y."/>
            <person name="Xiao G."/>
            <person name="Zheng P."/>
            <person name="Cen K."/>
            <person name="Zhan S."/>
            <person name="Wang C."/>
        </authorList>
    </citation>
    <scope>NUCLEOTIDE SEQUENCE [LARGE SCALE GENOMIC DNA]</scope>
    <source>
        <strain evidence="2 3">RCEF 3172</strain>
    </source>
</reference>
<feature type="chain" id="PRO_5007882581" evidence="1">
    <location>
        <begin position="19"/>
        <end position="98"/>
    </location>
</feature>
<proteinExistence type="predicted"/>
<organism evidence="2 3">
    <name type="scientific">Beauveria brongniartii RCEF 3172</name>
    <dbReference type="NCBI Taxonomy" id="1081107"/>
    <lineage>
        <taxon>Eukaryota</taxon>
        <taxon>Fungi</taxon>
        <taxon>Dikarya</taxon>
        <taxon>Ascomycota</taxon>
        <taxon>Pezizomycotina</taxon>
        <taxon>Sordariomycetes</taxon>
        <taxon>Hypocreomycetidae</taxon>
        <taxon>Hypocreales</taxon>
        <taxon>Cordycipitaceae</taxon>
        <taxon>Beauveria</taxon>
        <taxon>Beauveria brongniartii</taxon>
    </lineage>
</organism>
<comment type="caution">
    <text evidence="2">The sequence shown here is derived from an EMBL/GenBank/DDBJ whole genome shotgun (WGS) entry which is preliminary data.</text>
</comment>
<protein>
    <submittedName>
        <fullName evidence="2">Uncharacterized protein</fullName>
    </submittedName>
</protein>
<feature type="signal peptide" evidence="1">
    <location>
        <begin position="1"/>
        <end position="18"/>
    </location>
</feature>
<keyword evidence="1" id="KW-0732">Signal</keyword>
<dbReference type="EMBL" id="AZHA01000035">
    <property type="protein sequence ID" value="OAA36502.1"/>
    <property type="molecule type" value="Genomic_DNA"/>
</dbReference>
<evidence type="ECO:0000256" key="1">
    <source>
        <dbReference type="SAM" id="SignalP"/>
    </source>
</evidence>
<gene>
    <name evidence="2" type="ORF">BBO_08084</name>
</gene>
<name>A0A166Y422_9HYPO</name>
<sequence>MVRISAVALLAFAVSALAAPQAPEDANETILDFEGNPLPEAKQKEFLELDKEGQKKFDELVASYTEKQQGIDKELKVISAKQGDILGIPKSGEEEATA</sequence>
<accession>A0A166Y422</accession>
<keyword evidence="3" id="KW-1185">Reference proteome</keyword>